<keyword evidence="4" id="KW-1185">Reference proteome</keyword>
<dbReference type="Pfam" id="PF13843">
    <property type="entry name" value="DDE_Tnp_1_7"/>
    <property type="match status" value="1"/>
</dbReference>
<evidence type="ECO:0000313" key="4">
    <source>
        <dbReference type="Proteomes" id="UP001165121"/>
    </source>
</evidence>
<feature type="compositionally biased region" description="Basic and acidic residues" evidence="1">
    <location>
        <begin position="505"/>
        <end position="524"/>
    </location>
</feature>
<evidence type="ECO:0000259" key="2">
    <source>
        <dbReference type="Pfam" id="PF13843"/>
    </source>
</evidence>
<gene>
    <name evidence="3" type="ORF">Pfra01_000429800</name>
</gene>
<dbReference type="EMBL" id="BSXT01000339">
    <property type="protein sequence ID" value="GMF24859.1"/>
    <property type="molecule type" value="Genomic_DNA"/>
</dbReference>
<dbReference type="PANTHER" id="PTHR46599:SF3">
    <property type="entry name" value="PIGGYBAC TRANSPOSABLE ELEMENT-DERIVED PROTEIN 4"/>
    <property type="match status" value="1"/>
</dbReference>
<protein>
    <submittedName>
        <fullName evidence="3">Unnamed protein product</fullName>
    </submittedName>
</protein>
<dbReference type="InterPro" id="IPR029526">
    <property type="entry name" value="PGBD"/>
</dbReference>
<feature type="domain" description="PiggyBac transposable element-derived protein" evidence="2">
    <location>
        <begin position="243"/>
        <end position="449"/>
    </location>
</feature>
<feature type="region of interest" description="Disordered" evidence="1">
    <location>
        <begin position="497"/>
        <end position="524"/>
    </location>
</feature>
<evidence type="ECO:0000313" key="3">
    <source>
        <dbReference type="EMBL" id="GMF24859.1"/>
    </source>
</evidence>
<dbReference type="OrthoDB" id="93607at2759"/>
<dbReference type="Proteomes" id="UP001165121">
    <property type="component" value="Unassembled WGS sequence"/>
</dbReference>
<proteinExistence type="predicted"/>
<dbReference type="PANTHER" id="PTHR46599">
    <property type="entry name" value="PIGGYBAC TRANSPOSABLE ELEMENT-DERIVED PROTEIN 4"/>
    <property type="match status" value="1"/>
</dbReference>
<name>A0A9W6X0M9_9STRA</name>
<comment type="caution">
    <text evidence="3">The sequence shown here is derived from an EMBL/GenBank/DDBJ whole genome shotgun (WGS) entry which is preliminary data.</text>
</comment>
<reference evidence="3" key="1">
    <citation type="submission" date="2023-04" db="EMBL/GenBank/DDBJ databases">
        <title>Phytophthora fragariaefolia NBRC 109709.</title>
        <authorList>
            <person name="Ichikawa N."/>
            <person name="Sato H."/>
            <person name="Tonouchi N."/>
        </authorList>
    </citation>
    <scope>NUCLEOTIDE SEQUENCE</scope>
    <source>
        <strain evidence="3">NBRC 109709</strain>
    </source>
</reference>
<evidence type="ECO:0000256" key="1">
    <source>
        <dbReference type="SAM" id="MobiDB-lite"/>
    </source>
</evidence>
<sequence>MKGGGVVQEEDVVRPSHIDTSVVLSQNTVDGIFCPSSDIDVELSQAAVTRAFSLSLGDLQDHDNGSDAADAAAGLHMLSEVSGLESGGKLDDEQADLVAEQAVGLPFRQRLQEVKDDANILQDGEDSCDYVNYSSGVSDVDGMCDDEVEPGCGQLSNDEDVLPDSDAVEMDTDFLVSLQVVNSALSRAAVKDREEILREMTWTPVSSEYESDTPAYPGLGSEEVRPLGELLDVWRPPILTLFYFMPKSLWVMIATETNRYGLQQVRKRASDMYVRQSGNRRETDKQIARRLKAQQSYDTHEILHVVGLLVARMLWPQKRFFSAHWSMVEDDAVPAGSFGRYMTRDRCQKSMQNLHFVDNETAENRRDKLWMLRPVVDRIQERFLAGWSLPFIFSFDEGVLPATSKRNTTRMFMSDKPHRYGSKLFMTCNAKTSYCRRYEVYVGKRVDASGTENAVDYETGAAAVVRNLKVVLADPSTCGHYRPVLLVSATCGGAPQRERLRRRHGYDESPWDRPEHQDKAEDTSSKLTTQHVFFVALYRHPEPVHIHLVGPQARLLPEHRLGNDGVFH</sequence>
<accession>A0A9W6X0M9</accession>
<organism evidence="3 4">
    <name type="scientific">Phytophthora fragariaefolia</name>
    <dbReference type="NCBI Taxonomy" id="1490495"/>
    <lineage>
        <taxon>Eukaryota</taxon>
        <taxon>Sar</taxon>
        <taxon>Stramenopiles</taxon>
        <taxon>Oomycota</taxon>
        <taxon>Peronosporomycetes</taxon>
        <taxon>Peronosporales</taxon>
        <taxon>Peronosporaceae</taxon>
        <taxon>Phytophthora</taxon>
    </lineage>
</organism>
<dbReference type="AlphaFoldDB" id="A0A9W6X0M9"/>